<accession>A0ABW1WJN4</accession>
<evidence type="ECO:0000313" key="1">
    <source>
        <dbReference type="EMBL" id="MFC6388741.1"/>
    </source>
</evidence>
<evidence type="ECO:0000313" key="2">
    <source>
        <dbReference type="Proteomes" id="UP001596237"/>
    </source>
</evidence>
<organism evidence="1 2">
    <name type="scientific">Methylorubrum zatmanii</name>
    <dbReference type="NCBI Taxonomy" id="29429"/>
    <lineage>
        <taxon>Bacteria</taxon>
        <taxon>Pseudomonadati</taxon>
        <taxon>Pseudomonadota</taxon>
        <taxon>Alphaproteobacteria</taxon>
        <taxon>Hyphomicrobiales</taxon>
        <taxon>Methylobacteriaceae</taxon>
        <taxon>Methylorubrum</taxon>
    </lineage>
</organism>
<sequence>MELGLDEARSTIDGTAGRLGLSRRTLQRRLEETGTRYADLQCSVLIR</sequence>
<keyword evidence="2" id="KW-1185">Reference proteome</keyword>
<protein>
    <submittedName>
        <fullName evidence="1">Helix-turn-helix domain-containing protein</fullName>
    </submittedName>
</protein>
<dbReference type="RefSeq" id="WP_280176361.1">
    <property type="nucleotide sequence ID" value="NZ_JBHSTT010000017.1"/>
</dbReference>
<reference evidence="2" key="1">
    <citation type="journal article" date="2019" name="Int. J. Syst. Evol. Microbiol.">
        <title>The Global Catalogue of Microorganisms (GCM) 10K type strain sequencing project: providing services to taxonomists for standard genome sequencing and annotation.</title>
        <authorList>
            <consortium name="The Broad Institute Genomics Platform"/>
            <consortium name="The Broad Institute Genome Sequencing Center for Infectious Disease"/>
            <person name="Wu L."/>
            <person name="Ma J."/>
        </authorList>
    </citation>
    <scope>NUCLEOTIDE SEQUENCE [LARGE SCALE GENOMIC DNA]</scope>
    <source>
        <strain evidence="2">CCUG 36916</strain>
    </source>
</reference>
<dbReference type="Proteomes" id="UP001596237">
    <property type="component" value="Unassembled WGS sequence"/>
</dbReference>
<name>A0ABW1WJN4_9HYPH</name>
<gene>
    <name evidence="1" type="ORF">ACFQDP_05195</name>
</gene>
<proteinExistence type="predicted"/>
<dbReference type="EMBL" id="JBHSTT010000017">
    <property type="protein sequence ID" value="MFC6388741.1"/>
    <property type="molecule type" value="Genomic_DNA"/>
</dbReference>
<comment type="caution">
    <text evidence="1">The sequence shown here is derived from an EMBL/GenBank/DDBJ whole genome shotgun (WGS) entry which is preliminary data.</text>
</comment>